<sequence>MEVYEVMLTGELLPGFEEQAVREAFARLFQVDAARVAALFCGRPVVIKSGLDAAAADKYRLTLERIGVCVRIEPLRPVEAPAATGCGLSVEPRDEYMAAFRHVEAPDFGLAPLGADLQDARPRPQPPQLDLQRLSLAPPGSDLGQLREARPSVQPRIEHLRLLD</sequence>
<organism evidence="2 3">
    <name type="scientific">Geopseudomonas guangdongensis</name>
    <dbReference type="NCBI Taxonomy" id="1245526"/>
    <lineage>
        <taxon>Bacteria</taxon>
        <taxon>Pseudomonadati</taxon>
        <taxon>Pseudomonadota</taxon>
        <taxon>Gammaproteobacteria</taxon>
        <taxon>Pseudomonadales</taxon>
        <taxon>Pseudomonadaceae</taxon>
        <taxon>Geopseudomonas</taxon>
    </lineage>
</organism>
<accession>A0A1H2H7G7</accession>
<evidence type="ECO:0000256" key="1">
    <source>
        <dbReference type="SAM" id="MobiDB-lite"/>
    </source>
</evidence>
<dbReference type="OrthoDB" id="6402943at2"/>
<name>A0A1H2H7G7_9GAMM</name>
<dbReference type="RefSeq" id="WP_090214314.1">
    <property type="nucleotide sequence ID" value="NZ_LT629780.1"/>
</dbReference>
<evidence type="ECO:0000313" key="3">
    <source>
        <dbReference type="Proteomes" id="UP000243063"/>
    </source>
</evidence>
<feature type="region of interest" description="Disordered" evidence="1">
    <location>
        <begin position="114"/>
        <end position="152"/>
    </location>
</feature>
<dbReference type="AlphaFoldDB" id="A0A1H2H7G7"/>
<dbReference type="EMBL" id="LT629780">
    <property type="protein sequence ID" value="SDU27753.1"/>
    <property type="molecule type" value="Genomic_DNA"/>
</dbReference>
<dbReference type="STRING" id="1245526.SAMN05216580_2170"/>
<reference evidence="3" key="1">
    <citation type="submission" date="2016-10" db="EMBL/GenBank/DDBJ databases">
        <authorList>
            <person name="Varghese N."/>
            <person name="Submissions S."/>
        </authorList>
    </citation>
    <scope>NUCLEOTIDE SEQUENCE [LARGE SCALE GENOMIC DNA]</scope>
    <source>
        <strain evidence="3">CCTCC 2012022</strain>
    </source>
</reference>
<gene>
    <name evidence="2" type="ORF">SAMN05216580_2170</name>
</gene>
<dbReference type="Proteomes" id="UP000243063">
    <property type="component" value="Chromosome I"/>
</dbReference>
<proteinExistence type="predicted"/>
<evidence type="ECO:0000313" key="2">
    <source>
        <dbReference type="EMBL" id="SDU27753.1"/>
    </source>
</evidence>
<protein>
    <submittedName>
        <fullName evidence="2">Uncharacterized protein</fullName>
    </submittedName>
</protein>
<keyword evidence="3" id="KW-1185">Reference proteome</keyword>